<gene>
    <name evidence="2" type="ORF">LF923_0013730</name>
</gene>
<dbReference type="EMBL" id="CP162411">
    <property type="protein sequence ID" value="XDL13266.1"/>
    <property type="molecule type" value="Genomic_DNA"/>
</dbReference>
<dbReference type="AlphaFoldDB" id="A0AB39ID94"/>
<feature type="transmembrane region" description="Helical" evidence="1">
    <location>
        <begin position="75"/>
        <end position="97"/>
    </location>
</feature>
<keyword evidence="1" id="KW-0472">Membrane</keyword>
<feature type="transmembrane region" description="Helical" evidence="1">
    <location>
        <begin position="12"/>
        <end position="34"/>
    </location>
</feature>
<organism evidence="2">
    <name type="scientific">Dickeya oryzae</name>
    <dbReference type="NCBI Taxonomy" id="1240404"/>
    <lineage>
        <taxon>Bacteria</taxon>
        <taxon>Pseudomonadati</taxon>
        <taxon>Pseudomonadota</taxon>
        <taxon>Gammaproteobacteria</taxon>
        <taxon>Enterobacterales</taxon>
        <taxon>Pectobacteriaceae</taxon>
        <taxon>Dickeya</taxon>
    </lineage>
</organism>
<evidence type="ECO:0000313" key="2">
    <source>
        <dbReference type="EMBL" id="XDL13266.1"/>
    </source>
</evidence>
<keyword evidence="1" id="KW-0812">Transmembrane</keyword>
<feature type="transmembrane region" description="Helical" evidence="1">
    <location>
        <begin position="194"/>
        <end position="212"/>
    </location>
</feature>
<proteinExistence type="predicted"/>
<accession>A0AB39ID94</accession>
<protein>
    <submittedName>
        <fullName evidence="2">Uncharacterized protein</fullName>
    </submittedName>
</protein>
<keyword evidence="1" id="KW-1133">Transmembrane helix</keyword>
<reference evidence="2" key="1">
    <citation type="submission" date="2024-07" db="EMBL/GenBank/DDBJ databases">
        <authorList>
            <person name="Pedron J."/>
        </authorList>
    </citation>
    <scope>NUCLEOTIDE SEQUENCE</scope>
    <source>
        <strain evidence="2">A642-S2-A17</strain>
    </source>
</reference>
<dbReference type="RefSeq" id="WP_210192658.1">
    <property type="nucleotide sequence ID" value="NZ_CP162411.1"/>
</dbReference>
<name>A0AB39ID94_9GAMM</name>
<sequence>MEMLKQANELIASPIWGVLVSIFLWIARFLFTWLTTTPKDKEDLLVIKGIKPWLLRLSGQFAKNESFKPLSNIDYSGFAIFTVFMVFLLMPFSYTLYKHVILIPTGWADLITEKDGKGKNKEAFLLSFDNATNIPGDNEWVIDVKTCSSDLYDNISKKLKISRDLVSLLCERIGRESFKDEANRMINKSEKERMAASIAFLVFFSFFIYVELGMFSDIYVRRKIAMHREEAKRKAYEYLT</sequence>
<evidence type="ECO:0000256" key="1">
    <source>
        <dbReference type="SAM" id="Phobius"/>
    </source>
</evidence>